<evidence type="ECO:0000256" key="5">
    <source>
        <dbReference type="ARBA" id="ARBA00022679"/>
    </source>
</evidence>
<dbReference type="SMART" id="SM00387">
    <property type="entry name" value="HATPase_c"/>
    <property type="match status" value="1"/>
</dbReference>
<comment type="caution">
    <text evidence="13">The sequence shown here is derived from an EMBL/GenBank/DDBJ whole genome shotgun (WGS) entry which is preliminary data.</text>
</comment>
<dbReference type="InterPro" id="IPR036097">
    <property type="entry name" value="HisK_dim/P_sf"/>
</dbReference>
<accession>A0ABR9LDQ4</accession>
<organism evidence="13 14">
    <name type="scientific">Amycolatopsis roodepoortensis</name>
    <dbReference type="NCBI Taxonomy" id="700274"/>
    <lineage>
        <taxon>Bacteria</taxon>
        <taxon>Bacillati</taxon>
        <taxon>Actinomycetota</taxon>
        <taxon>Actinomycetes</taxon>
        <taxon>Pseudonocardiales</taxon>
        <taxon>Pseudonocardiaceae</taxon>
        <taxon>Amycolatopsis</taxon>
    </lineage>
</organism>
<evidence type="ECO:0000259" key="11">
    <source>
        <dbReference type="PROSITE" id="PS50109"/>
    </source>
</evidence>
<feature type="domain" description="HAMP" evidence="12">
    <location>
        <begin position="173"/>
        <end position="225"/>
    </location>
</feature>
<dbReference type="Pfam" id="PF00672">
    <property type="entry name" value="HAMP"/>
    <property type="match status" value="1"/>
</dbReference>
<dbReference type="PANTHER" id="PTHR43547:SF2">
    <property type="entry name" value="HYBRID SIGNAL TRANSDUCTION HISTIDINE KINASE C"/>
    <property type="match status" value="1"/>
</dbReference>
<evidence type="ECO:0000256" key="1">
    <source>
        <dbReference type="ARBA" id="ARBA00000085"/>
    </source>
</evidence>
<dbReference type="CDD" id="cd06225">
    <property type="entry name" value="HAMP"/>
    <property type="match status" value="1"/>
</dbReference>
<evidence type="ECO:0000256" key="10">
    <source>
        <dbReference type="SAM" id="Phobius"/>
    </source>
</evidence>
<dbReference type="RefSeq" id="WP_192745680.1">
    <property type="nucleotide sequence ID" value="NZ_JADBEJ010000005.1"/>
</dbReference>
<comment type="catalytic activity">
    <reaction evidence="1">
        <text>ATP + protein L-histidine = ADP + protein N-phospho-L-histidine.</text>
        <dbReference type="EC" id="2.7.13.3"/>
    </reaction>
</comment>
<dbReference type="Gene3D" id="3.30.565.10">
    <property type="entry name" value="Histidine kinase-like ATPase, C-terminal domain"/>
    <property type="match status" value="1"/>
</dbReference>
<dbReference type="PRINTS" id="PR00344">
    <property type="entry name" value="BCTRLSENSOR"/>
</dbReference>
<dbReference type="SMART" id="SM00304">
    <property type="entry name" value="HAMP"/>
    <property type="match status" value="1"/>
</dbReference>
<dbReference type="Pfam" id="PF02518">
    <property type="entry name" value="HATPase_c"/>
    <property type="match status" value="1"/>
</dbReference>
<evidence type="ECO:0000256" key="2">
    <source>
        <dbReference type="ARBA" id="ARBA00004236"/>
    </source>
</evidence>
<keyword evidence="8 10" id="KW-1133">Transmembrane helix</keyword>
<dbReference type="Pfam" id="PF00512">
    <property type="entry name" value="HisKA"/>
    <property type="match status" value="1"/>
</dbReference>
<dbReference type="Gene3D" id="1.10.287.130">
    <property type="match status" value="1"/>
</dbReference>
<evidence type="ECO:0000313" key="14">
    <source>
        <dbReference type="Proteomes" id="UP000656548"/>
    </source>
</evidence>
<dbReference type="PROSITE" id="PS50885">
    <property type="entry name" value="HAMP"/>
    <property type="match status" value="1"/>
</dbReference>
<dbReference type="EMBL" id="JADBEJ010000005">
    <property type="protein sequence ID" value="MBE1578794.1"/>
    <property type="molecule type" value="Genomic_DNA"/>
</dbReference>
<proteinExistence type="predicted"/>
<evidence type="ECO:0000256" key="9">
    <source>
        <dbReference type="ARBA" id="ARBA00023012"/>
    </source>
</evidence>
<dbReference type="SUPFAM" id="SSF158472">
    <property type="entry name" value="HAMP domain-like"/>
    <property type="match status" value="1"/>
</dbReference>
<dbReference type="InterPro" id="IPR036890">
    <property type="entry name" value="HATPase_C_sf"/>
</dbReference>
<evidence type="ECO:0000256" key="3">
    <source>
        <dbReference type="ARBA" id="ARBA00012438"/>
    </source>
</evidence>
<dbReference type="PROSITE" id="PS50109">
    <property type="entry name" value="HIS_KIN"/>
    <property type="match status" value="1"/>
</dbReference>
<dbReference type="EC" id="2.7.13.3" evidence="3"/>
<dbReference type="InterPro" id="IPR003660">
    <property type="entry name" value="HAMP_dom"/>
</dbReference>
<keyword evidence="14" id="KW-1185">Reference proteome</keyword>
<keyword evidence="6 10" id="KW-0812">Transmembrane</keyword>
<dbReference type="InterPro" id="IPR003661">
    <property type="entry name" value="HisK_dim/P_dom"/>
</dbReference>
<evidence type="ECO:0000256" key="7">
    <source>
        <dbReference type="ARBA" id="ARBA00022777"/>
    </source>
</evidence>
<keyword evidence="4" id="KW-0597">Phosphoprotein</keyword>
<evidence type="ECO:0000259" key="12">
    <source>
        <dbReference type="PROSITE" id="PS50885"/>
    </source>
</evidence>
<dbReference type="Gene3D" id="6.10.340.10">
    <property type="match status" value="1"/>
</dbReference>
<protein>
    <recommendedName>
        <fullName evidence="3">histidine kinase</fullName>
        <ecNumber evidence="3">2.7.13.3</ecNumber>
    </recommendedName>
</protein>
<dbReference type="SUPFAM" id="SSF47384">
    <property type="entry name" value="Homodimeric domain of signal transducing histidine kinase"/>
    <property type="match status" value="1"/>
</dbReference>
<comment type="subcellular location">
    <subcellularLocation>
        <location evidence="2">Cell membrane</location>
    </subcellularLocation>
</comment>
<dbReference type="GO" id="GO:0016301">
    <property type="term" value="F:kinase activity"/>
    <property type="evidence" value="ECO:0007669"/>
    <property type="project" value="UniProtKB-KW"/>
</dbReference>
<dbReference type="CDD" id="cd00082">
    <property type="entry name" value="HisKA"/>
    <property type="match status" value="1"/>
</dbReference>
<keyword evidence="7 13" id="KW-0418">Kinase</keyword>
<name>A0ABR9LDQ4_9PSEU</name>
<keyword evidence="10" id="KW-0472">Membrane</keyword>
<sequence>MNRTSLALRITVVCLAVAAVAVVVAGLVAARLIRTTGSDVLRQSLSAQADVVASQLDESGIGNRLRVGKAAEVVRGQGIDVVVRRPNGTIDGDGTVAAIAATKTGFSRSGTVVVEGRRYLVEVRAVGERGAAFALVQSTEIGEARGRTLVRNTVLALGAGLAVAAIAGLLLSRMLSRPLRRAASVANGMRAGRRDLRVPVEGPSEVADVAKSVNELADALRYSEARQREFLLSVSHELRTPLTAVTGFAEAIGDGVAEGEDARRAGQTIHREAERLERLVSDLLELARLGADEFRLDPARLDLAALVDECAAVWRLRCARQDVTLLVERPAGEVPVVADPRRLRQVVDGLAENALRVTPAGAPIVFSLVAADGQARLAVRDGGPGLAPEDYPVAFERGVLNRRYRDSRPVGSGIGLALAHGLITRMGGTLTAGPAPEGGAAFTVTLRLGRAR</sequence>
<feature type="transmembrane region" description="Helical" evidence="10">
    <location>
        <begin position="154"/>
        <end position="175"/>
    </location>
</feature>
<dbReference type="InterPro" id="IPR003594">
    <property type="entry name" value="HATPase_dom"/>
</dbReference>
<dbReference type="SUPFAM" id="SSF55874">
    <property type="entry name" value="ATPase domain of HSP90 chaperone/DNA topoisomerase II/histidine kinase"/>
    <property type="match status" value="1"/>
</dbReference>
<dbReference type="InterPro" id="IPR004358">
    <property type="entry name" value="Sig_transdc_His_kin-like_C"/>
</dbReference>
<evidence type="ECO:0000256" key="8">
    <source>
        <dbReference type="ARBA" id="ARBA00022989"/>
    </source>
</evidence>
<gene>
    <name evidence="13" type="ORF">H4W30_005854</name>
</gene>
<keyword evidence="9" id="KW-0902">Two-component regulatory system</keyword>
<dbReference type="InterPro" id="IPR005467">
    <property type="entry name" value="His_kinase_dom"/>
</dbReference>
<dbReference type="PANTHER" id="PTHR43547">
    <property type="entry name" value="TWO-COMPONENT HISTIDINE KINASE"/>
    <property type="match status" value="1"/>
</dbReference>
<evidence type="ECO:0000313" key="13">
    <source>
        <dbReference type="EMBL" id="MBE1578794.1"/>
    </source>
</evidence>
<dbReference type="SMART" id="SM00388">
    <property type="entry name" value="HisKA"/>
    <property type="match status" value="1"/>
</dbReference>
<dbReference type="Proteomes" id="UP000656548">
    <property type="component" value="Unassembled WGS sequence"/>
</dbReference>
<evidence type="ECO:0000256" key="6">
    <source>
        <dbReference type="ARBA" id="ARBA00022692"/>
    </source>
</evidence>
<keyword evidence="5" id="KW-0808">Transferase</keyword>
<feature type="domain" description="Histidine kinase" evidence="11">
    <location>
        <begin position="233"/>
        <end position="450"/>
    </location>
</feature>
<feature type="transmembrane region" description="Helical" evidence="10">
    <location>
        <begin position="6"/>
        <end position="33"/>
    </location>
</feature>
<dbReference type="CDD" id="cd00075">
    <property type="entry name" value="HATPase"/>
    <property type="match status" value="1"/>
</dbReference>
<evidence type="ECO:0000256" key="4">
    <source>
        <dbReference type="ARBA" id="ARBA00022553"/>
    </source>
</evidence>
<reference evidence="13 14" key="1">
    <citation type="submission" date="2020-10" db="EMBL/GenBank/DDBJ databases">
        <title>Sequencing the genomes of 1000 actinobacteria strains.</title>
        <authorList>
            <person name="Klenk H.-P."/>
        </authorList>
    </citation>
    <scope>NUCLEOTIDE SEQUENCE [LARGE SCALE GENOMIC DNA]</scope>
    <source>
        <strain evidence="13 14">DSM 46661</strain>
    </source>
</reference>